<dbReference type="Gene3D" id="3.40.50.720">
    <property type="entry name" value="NAD(P)-binding Rossmann-like Domain"/>
    <property type="match status" value="1"/>
</dbReference>
<dbReference type="InterPro" id="IPR020904">
    <property type="entry name" value="Sc_DH/Rdtase_CS"/>
</dbReference>
<dbReference type="PATRIC" id="fig|1131935.3.peg.3059"/>
<name>H3SHD5_9BACL</name>
<comment type="caution">
    <text evidence="3">The sequence shown here is derived from an EMBL/GenBank/DDBJ whole genome shotgun (WGS) entry which is preliminary data.</text>
</comment>
<dbReference type="PANTHER" id="PTHR24321">
    <property type="entry name" value="DEHYDROGENASES, SHORT CHAIN"/>
    <property type="match status" value="1"/>
</dbReference>
<dbReference type="FunFam" id="3.40.50.720:FF:000084">
    <property type="entry name" value="Short-chain dehydrogenase reductase"/>
    <property type="match status" value="1"/>
</dbReference>
<dbReference type="OrthoDB" id="9790146at2"/>
<protein>
    <submittedName>
        <fullName evidence="3">Short-chain dehydrogenase/reductase sdr</fullName>
    </submittedName>
</protein>
<keyword evidence="4" id="KW-1185">Reference proteome</keyword>
<dbReference type="SUPFAM" id="SSF51735">
    <property type="entry name" value="NAD(P)-binding Rossmann-fold domains"/>
    <property type="match status" value="1"/>
</dbReference>
<evidence type="ECO:0000256" key="2">
    <source>
        <dbReference type="ARBA" id="ARBA00023002"/>
    </source>
</evidence>
<dbReference type="STRING" id="1131935.PDENDC454_14742"/>
<proteinExistence type="inferred from homology"/>
<reference evidence="3 4" key="1">
    <citation type="journal article" date="2012" name="J. Bacteriol.">
        <title>Genome Sequence of the Pattern-Forming Social Bacterium Paenibacillus dendritiformis C454 Chiral Morphotype.</title>
        <authorList>
            <person name="Sirota-Madi A."/>
            <person name="Olender T."/>
            <person name="Helman Y."/>
            <person name="Brainis I."/>
            <person name="Finkelshtein A."/>
            <person name="Roth D."/>
            <person name="Hagai E."/>
            <person name="Leshkowitz D."/>
            <person name="Brodsky L."/>
            <person name="Galatenko V."/>
            <person name="Nikolaev V."/>
            <person name="Gutnick D.L."/>
            <person name="Lancet D."/>
            <person name="Ben-Jacob E."/>
        </authorList>
    </citation>
    <scope>NUCLEOTIDE SEQUENCE [LARGE SCALE GENOMIC DNA]</scope>
    <source>
        <strain evidence="3 4">C454</strain>
    </source>
</reference>
<dbReference type="PROSITE" id="PS00061">
    <property type="entry name" value="ADH_SHORT"/>
    <property type="match status" value="1"/>
</dbReference>
<dbReference type="Pfam" id="PF13561">
    <property type="entry name" value="adh_short_C2"/>
    <property type="match status" value="1"/>
</dbReference>
<dbReference type="PRINTS" id="PR00080">
    <property type="entry name" value="SDRFAMILY"/>
</dbReference>
<dbReference type="InterPro" id="IPR002347">
    <property type="entry name" value="SDR_fam"/>
</dbReference>
<gene>
    <name evidence="3" type="ORF">PDENDC454_14742</name>
</gene>
<organism evidence="3 4">
    <name type="scientific">Paenibacillus dendritiformis C454</name>
    <dbReference type="NCBI Taxonomy" id="1131935"/>
    <lineage>
        <taxon>Bacteria</taxon>
        <taxon>Bacillati</taxon>
        <taxon>Bacillota</taxon>
        <taxon>Bacilli</taxon>
        <taxon>Bacillales</taxon>
        <taxon>Paenibacillaceae</taxon>
        <taxon>Paenibacillus</taxon>
    </lineage>
</organism>
<dbReference type="InterPro" id="IPR036291">
    <property type="entry name" value="NAD(P)-bd_dom_sf"/>
</dbReference>
<keyword evidence="2" id="KW-0560">Oxidoreductase</keyword>
<dbReference type="CDD" id="cd05233">
    <property type="entry name" value="SDR_c"/>
    <property type="match status" value="1"/>
</dbReference>
<evidence type="ECO:0000313" key="3">
    <source>
        <dbReference type="EMBL" id="EHQ61570.1"/>
    </source>
</evidence>
<accession>H3SHD5</accession>
<dbReference type="RefSeq" id="WP_006677445.1">
    <property type="nucleotide sequence ID" value="NZ_AHKH01000035.1"/>
</dbReference>
<evidence type="ECO:0000256" key="1">
    <source>
        <dbReference type="ARBA" id="ARBA00006484"/>
    </source>
</evidence>
<dbReference type="PRINTS" id="PR00081">
    <property type="entry name" value="GDHRDH"/>
</dbReference>
<dbReference type="GO" id="GO:0008206">
    <property type="term" value="P:bile acid metabolic process"/>
    <property type="evidence" value="ECO:0007669"/>
    <property type="project" value="UniProtKB-ARBA"/>
</dbReference>
<sequence>MFKDKVVLVTGGATGIGSATCIKLSSLGAKVVVNYSKSFQEAQDTYHQLSNPGLLYQADIGDERQVKEMIHACIQTFGKLDYLVNNVGITHQLAMDDFDGATDEIWDKLWHVNVKGTFYCIKAALPFLRKGEDPAIVNIGSVAGITGLGSSVPYAVTKSAVHGLTKSLAFSLAPDIRVNCIAPGAVDTRWWKGNEEKMKALAGNILLKRISTPEDIAETVCYTLVQKSLTGQIITVDNGQTM</sequence>
<dbReference type="AlphaFoldDB" id="H3SHD5"/>
<dbReference type="PANTHER" id="PTHR24321:SF8">
    <property type="entry name" value="ESTRADIOL 17-BETA-DEHYDROGENASE 8-RELATED"/>
    <property type="match status" value="1"/>
</dbReference>
<dbReference type="EMBL" id="AHKH01000035">
    <property type="protein sequence ID" value="EHQ61570.1"/>
    <property type="molecule type" value="Genomic_DNA"/>
</dbReference>
<dbReference type="Proteomes" id="UP000003900">
    <property type="component" value="Unassembled WGS sequence"/>
</dbReference>
<dbReference type="GO" id="GO:0016491">
    <property type="term" value="F:oxidoreductase activity"/>
    <property type="evidence" value="ECO:0007669"/>
    <property type="project" value="UniProtKB-KW"/>
</dbReference>
<evidence type="ECO:0000313" key="4">
    <source>
        <dbReference type="Proteomes" id="UP000003900"/>
    </source>
</evidence>
<comment type="similarity">
    <text evidence="1">Belongs to the short-chain dehydrogenases/reductases (SDR) family.</text>
</comment>